<reference evidence="2" key="1">
    <citation type="submission" date="2012-08" db="EMBL/GenBank/DDBJ databases">
        <title>The Genome Sequence of Wuchereria bancrofti.</title>
        <authorList>
            <person name="Nutman T.B."/>
            <person name="Fink D.L."/>
            <person name="Russ C."/>
            <person name="Young S."/>
            <person name="Zeng Q."/>
            <person name="Koehrsen M."/>
            <person name="Alvarado L."/>
            <person name="Berlin A."/>
            <person name="Chapman S.B."/>
            <person name="Chen Z."/>
            <person name="Freedman E."/>
            <person name="Gellesch M."/>
            <person name="Goldberg J."/>
            <person name="Griggs A."/>
            <person name="Gujja S."/>
            <person name="Heilman E.R."/>
            <person name="Heiman D."/>
            <person name="Hepburn T."/>
            <person name="Howarth C."/>
            <person name="Jen D."/>
            <person name="Larson L."/>
            <person name="Lewis B."/>
            <person name="Mehta T."/>
            <person name="Park D."/>
            <person name="Pearson M."/>
            <person name="Roberts A."/>
            <person name="Saif S."/>
            <person name="Shea T."/>
            <person name="Shenoy N."/>
            <person name="Sisk P."/>
            <person name="Stolte C."/>
            <person name="Sykes S."/>
            <person name="Walk T."/>
            <person name="White J."/>
            <person name="Yandava C."/>
            <person name="Haas B."/>
            <person name="Henn M.R."/>
            <person name="Nusbaum C."/>
            <person name="Birren B."/>
        </authorList>
    </citation>
    <scope>NUCLEOTIDE SEQUENCE [LARGE SCALE GENOMIC DNA]</scope>
    <source>
        <strain evidence="2">NA</strain>
    </source>
</reference>
<protein>
    <submittedName>
        <fullName evidence="1">Uncharacterized protein</fullName>
    </submittedName>
</protein>
<feature type="non-terminal residue" evidence="1">
    <location>
        <position position="99"/>
    </location>
</feature>
<dbReference type="AlphaFoldDB" id="J9AC67"/>
<sequence length="99" mass="10933">ASCVLVICASIRCQCQINATVFYSVMNVIIRIFYESSSIAIGLSTIVALEPYRHAILSIFQKQSLSITKVQPINAVNVDNINNIAMFVHSNIAMLKTKN</sequence>
<dbReference type="EMBL" id="ADBV01018243">
    <property type="protein sequence ID" value="EJW71570.1"/>
    <property type="molecule type" value="Genomic_DNA"/>
</dbReference>
<comment type="caution">
    <text evidence="1">The sequence shown here is derived from an EMBL/GenBank/DDBJ whole genome shotgun (WGS) entry which is preliminary data.</text>
</comment>
<proteinExistence type="predicted"/>
<feature type="non-terminal residue" evidence="1">
    <location>
        <position position="1"/>
    </location>
</feature>
<organism evidence="1 2">
    <name type="scientific">Wuchereria bancrofti</name>
    <dbReference type="NCBI Taxonomy" id="6293"/>
    <lineage>
        <taxon>Eukaryota</taxon>
        <taxon>Metazoa</taxon>
        <taxon>Ecdysozoa</taxon>
        <taxon>Nematoda</taxon>
        <taxon>Chromadorea</taxon>
        <taxon>Rhabditida</taxon>
        <taxon>Spirurina</taxon>
        <taxon>Spiruromorpha</taxon>
        <taxon>Filarioidea</taxon>
        <taxon>Onchocercidae</taxon>
        <taxon>Wuchereria</taxon>
    </lineage>
</organism>
<evidence type="ECO:0000313" key="1">
    <source>
        <dbReference type="EMBL" id="EJW71570.1"/>
    </source>
</evidence>
<accession>J9AC67</accession>
<evidence type="ECO:0000313" key="2">
    <source>
        <dbReference type="Proteomes" id="UP000004810"/>
    </source>
</evidence>
<name>J9AC67_WUCBA</name>
<gene>
    <name evidence="1" type="ORF">WUBG_17524</name>
</gene>
<dbReference type="Proteomes" id="UP000004810">
    <property type="component" value="Unassembled WGS sequence"/>
</dbReference>